<dbReference type="HOGENOM" id="CLU_1286374_0_0_2"/>
<evidence type="ECO:0000313" key="4">
    <source>
        <dbReference type="Proteomes" id="UP000011593"/>
    </source>
</evidence>
<dbReference type="GO" id="GO:0008168">
    <property type="term" value="F:methyltransferase activity"/>
    <property type="evidence" value="ECO:0007669"/>
    <property type="project" value="UniProtKB-KW"/>
</dbReference>
<keyword evidence="4" id="KW-1185">Reference proteome</keyword>
<dbReference type="OrthoDB" id="170702at2157"/>
<dbReference type="Proteomes" id="UP000010843">
    <property type="component" value="Chromosome"/>
</dbReference>
<dbReference type="AlphaFoldDB" id="L0JP81"/>
<reference evidence="3" key="2">
    <citation type="submission" date="2012-02" db="EMBL/GenBank/DDBJ databases">
        <title>Complete sequence of chromosome of Natrinema pellirubrum DSM 15624.</title>
        <authorList>
            <person name="Lucas S."/>
            <person name="Han J."/>
            <person name="Lapidus A."/>
            <person name="Cheng J.-F."/>
            <person name="Goodwin L."/>
            <person name="Pitluck S."/>
            <person name="Peters L."/>
            <person name="Teshima H."/>
            <person name="Detter J.C."/>
            <person name="Han C."/>
            <person name="Tapia R."/>
            <person name="Land M."/>
            <person name="Hauser L."/>
            <person name="Kyrpides N."/>
            <person name="Ivanova N."/>
            <person name="Pagani I."/>
            <person name="Sproer C."/>
            <person name="Anderson I."/>
            <person name="Woyke T."/>
        </authorList>
    </citation>
    <scope>NUCLEOTIDE SEQUENCE [LARGE SCALE GENOMIC DNA]</scope>
    <source>
        <strain evidence="3">DSM 15624 / JCM 10476 / NCIMB 786</strain>
    </source>
</reference>
<proteinExistence type="predicted"/>
<dbReference type="EMBL" id="AOIE01000073">
    <property type="protein sequence ID" value="ELY73980.1"/>
    <property type="molecule type" value="Genomic_DNA"/>
</dbReference>
<dbReference type="Proteomes" id="UP000011593">
    <property type="component" value="Unassembled WGS sequence"/>
</dbReference>
<dbReference type="EMBL" id="CP003372">
    <property type="protein sequence ID" value="AGB32397.1"/>
    <property type="molecule type" value="Genomic_DNA"/>
</dbReference>
<gene>
    <name evidence="1" type="ordered locus">Natpe_2589</name>
    <name evidence="2" type="ORF">C488_12064</name>
</gene>
<evidence type="ECO:0000313" key="1">
    <source>
        <dbReference type="EMBL" id="AGB32397.1"/>
    </source>
</evidence>
<dbReference type="KEGG" id="npe:Natpe_2589"/>
<keyword evidence="2" id="KW-0489">Methyltransferase</keyword>
<dbReference type="eggNOG" id="arCOG03521">
    <property type="taxonomic scope" value="Archaea"/>
</dbReference>
<organism evidence="1 3">
    <name type="scientific">Natrinema pellirubrum (strain DSM 15624 / CIP 106293 / JCM 10476 / NCIMB 786 / 157)</name>
    <dbReference type="NCBI Taxonomy" id="797303"/>
    <lineage>
        <taxon>Archaea</taxon>
        <taxon>Methanobacteriati</taxon>
        <taxon>Methanobacteriota</taxon>
        <taxon>Stenosarchaea group</taxon>
        <taxon>Halobacteria</taxon>
        <taxon>Halobacteriales</taxon>
        <taxon>Natrialbaceae</taxon>
        <taxon>Natrinema</taxon>
    </lineage>
</organism>
<dbReference type="GO" id="GO:0032259">
    <property type="term" value="P:methylation"/>
    <property type="evidence" value="ECO:0007669"/>
    <property type="project" value="UniProtKB-KW"/>
</dbReference>
<sequence length="214" mass="24249">METDPEFLLETSEFTDVLNDIGEIVSRDFSEDEVQMVFLNEGYFQLLGYERVGTDLRSEYAVPSGYVDYITSGKGNTIRDTKTVVYEFKGPERTLADHLDQLNGYINDTGAKFGVLTNGLQFQLYQNDPTGPKKILDFELEAATETEASAIVLFLGYWSIQEQNIKPVAEKTAKEVADSIPEDLHIDFSEAGVELFADHLARYLKREFEKETRS</sequence>
<dbReference type="PATRIC" id="fig|797303.5.peg.2430"/>
<dbReference type="STRING" id="797303.Natpe_2589"/>
<protein>
    <submittedName>
        <fullName evidence="2">Type i restriction-modification system methyltransferase subunit</fullName>
    </submittedName>
</protein>
<dbReference type="GeneID" id="14335752"/>
<evidence type="ECO:0000313" key="3">
    <source>
        <dbReference type="Proteomes" id="UP000010843"/>
    </source>
</evidence>
<keyword evidence="2" id="KW-0808">Transferase</keyword>
<reference evidence="2 4" key="3">
    <citation type="journal article" date="2014" name="PLoS Genet.">
        <title>Phylogenetically driven sequencing of extremely halophilic archaea reveals strategies for static and dynamic osmo-response.</title>
        <authorList>
            <person name="Becker E.A."/>
            <person name="Seitzer P.M."/>
            <person name="Tritt A."/>
            <person name="Larsen D."/>
            <person name="Krusor M."/>
            <person name="Yao A.I."/>
            <person name="Wu D."/>
            <person name="Madern D."/>
            <person name="Eisen J.A."/>
            <person name="Darling A.E."/>
            <person name="Facciotti M.T."/>
        </authorList>
    </citation>
    <scope>NUCLEOTIDE SEQUENCE [LARGE SCALE GENOMIC DNA]</scope>
    <source>
        <strain evidence="2 4">DSM 15624</strain>
    </source>
</reference>
<evidence type="ECO:0000313" key="2">
    <source>
        <dbReference type="EMBL" id="ELY73980.1"/>
    </source>
</evidence>
<reference evidence="1" key="1">
    <citation type="submission" date="2012-02" db="EMBL/GenBank/DDBJ databases">
        <title>Complete sequence of chromosome of Natrinema pellirubrum DSM 15624.</title>
        <authorList>
            <consortium name="US DOE Joint Genome Institute"/>
            <person name="Lucas S."/>
            <person name="Han J."/>
            <person name="Lapidus A."/>
            <person name="Cheng J.-F."/>
            <person name="Goodwin L."/>
            <person name="Pitluck S."/>
            <person name="Peters L."/>
            <person name="Teshima H."/>
            <person name="Detter J.C."/>
            <person name="Han C."/>
            <person name="Tapia R."/>
            <person name="Land M."/>
            <person name="Hauser L."/>
            <person name="Kyrpides N."/>
            <person name="Ivanova N."/>
            <person name="Pagani I."/>
            <person name="Sproer C."/>
            <person name="Anderson I."/>
            <person name="Woyke T."/>
        </authorList>
    </citation>
    <scope>NUCLEOTIDE SEQUENCE</scope>
    <source>
        <strain evidence="1">DSM 15624</strain>
    </source>
</reference>
<name>L0JP81_NATP1</name>
<dbReference type="RefSeq" id="WP_006181781.1">
    <property type="nucleotide sequence ID" value="NC_019962.1"/>
</dbReference>
<accession>L0JP81</accession>